<sequence length="68" mass="7175">MANGAVLIVNFIDKVRQLQKLDAGGSVGAVGDAALNDRLANLNDQIANAKRLADVAPFESTRQANLQI</sequence>
<dbReference type="Proteomes" id="UP001610657">
    <property type="component" value="Unassembled WGS sequence"/>
</dbReference>
<keyword evidence="2" id="KW-1185">Reference proteome</keyword>
<evidence type="ECO:0000313" key="1">
    <source>
        <dbReference type="EMBL" id="MFH7519018.1"/>
    </source>
</evidence>
<dbReference type="RefSeq" id="WP_395577794.1">
    <property type="nucleotide sequence ID" value="NZ_JAVCQK010000242.1"/>
</dbReference>
<proteinExistence type="predicted"/>
<dbReference type="EMBL" id="JAVCQK010000242">
    <property type="protein sequence ID" value="MFH7519018.1"/>
    <property type="molecule type" value="Genomic_DNA"/>
</dbReference>
<reference evidence="1 2" key="1">
    <citation type="submission" date="2023-08" db="EMBL/GenBank/DDBJ databases">
        <title>Genomic and mutational analysis of Pseudomonas syringae pv. tagetis EB037 pathogenicity on sunflower.</title>
        <authorList>
            <person name="Maul J.E."/>
        </authorList>
    </citation>
    <scope>NUCLEOTIDE SEQUENCE [LARGE SCALE GENOMIC DNA]</scope>
    <source>
        <strain evidence="1 2">EB037_T1</strain>
    </source>
</reference>
<name>A0ABW7NW53_9PSED</name>
<organism evidence="1 2">
    <name type="scientific">Pseudomonas syringae pv. tagetis</name>
    <dbReference type="NCBI Taxonomy" id="129140"/>
    <lineage>
        <taxon>Bacteria</taxon>
        <taxon>Pseudomonadati</taxon>
        <taxon>Pseudomonadota</taxon>
        <taxon>Gammaproteobacteria</taxon>
        <taxon>Pseudomonadales</taxon>
        <taxon>Pseudomonadaceae</taxon>
        <taxon>Pseudomonas</taxon>
    </lineage>
</organism>
<protein>
    <submittedName>
        <fullName evidence="1">Uncharacterized protein</fullName>
    </submittedName>
</protein>
<evidence type="ECO:0000313" key="2">
    <source>
        <dbReference type="Proteomes" id="UP001610657"/>
    </source>
</evidence>
<feature type="non-terminal residue" evidence="1">
    <location>
        <position position="68"/>
    </location>
</feature>
<accession>A0ABW7NW53</accession>
<comment type="caution">
    <text evidence="1">The sequence shown here is derived from an EMBL/GenBank/DDBJ whole genome shotgun (WGS) entry which is preliminary data.</text>
</comment>
<gene>
    <name evidence="1" type="ORF">RA271_28245</name>
</gene>